<accession>A0A392UEY5</accession>
<name>A0A392UEY5_9FABA</name>
<dbReference type="AlphaFoldDB" id="A0A392UEY5"/>
<evidence type="ECO:0000313" key="1">
    <source>
        <dbReference type="EMBL" id="MCI71244.1"/>
    </source>
</evidence>
<dbReference type="EMBL" id="LXQA010792667">
    <property type="protein sequence ID" value="MCI71244.1"/>
    <property type="molecule type" value="Genomic_DNA"/>
</dbReference>
<comment type="caution">
    <text evidence="1">The sequence shown here is derived from an EMBL/GenBank/DDBJ whole genome shotgun (WGS) entry which is preliminary data.</text>
</comment>
<evidence type="ECO:0000313" key="2">
    <source>
        <dbReference type="Proteomes" id="UP000265520"/>
    </source>
</evidence>
<dbReference type="Proteomes" id="UP000265520">
    <property type="component" value="Unassembled WGS sequence"/>
</dbReference>
<organism evidence="1 2">
    <name type="scientific">Trifolium medium</name>
    <dbReference type="NCBI Taxonomy" id="97028"/>
    <lineage>
        <taxon>Eukaryota</taxon>
        <taxon>Viridiplantae</taxon>
        <taxon>Streptophyta</taxon>
        <taxon>Embryophyta</taxon>
        <taxon>Tracheophyta</taxon>
        <taxon>Spermatophyta</taxon>
        <taxon>Magnoliopsida</taxon>
        <taxon>eudicotyledons</taxon>
        <taxon>Gunneridae</taxon>
        <taxon>Pentapetalae</taxon>
        <taxon>rosids</taxon>
        <taxon>fabids</taxon>
        <taxon>Fabales</taxon>
        <taxon>Fabaceae</taxon>
        <taxon>Papilionoideae</taxon>
        <taxon>50 kb inversion clade</taxon>
        <taxon>NPAAA clade</taxon>
        <taxon>Hologalegina</taxon>
        <taxon>IRL clade</taxon>
        <taxon>Trifolieae</taxon>
        <taxon>Trifolium</taxon>
    </lineage>
</organism>
<protein>
    <submittedName>
        <fullName evidence="1">Uncharacterized protein</fullName>
    </submittedName>
</protein>
<feature type="non-terminal residue" evidence="1">
    <location>
        <position position="58"/>
    </location>
</feature>
<sequence>MNSFVLFSPPVFGPLNRIRPTKPPNLIRESVLASSGLSSLPIAVAEDRTVVLPIKSNV</sequence>
<keyword evidence="2" id="KW-1185">Reference proteome</keyword>
<proteinExistence type="predicted"/>
<reference evidence="1 2" key="1">
    <citation type="journal article" date="2018" name="Front. Plant Sci.">
        <title>Red Clover (Trifolium pratense) and Zigzag Clover (T. medium) - A Picture of Genomic Similarities and Differences.</title>
        <authorList>
            <person name="Dluhosova J."/>
            <person name="Istvanek J."/>
            <person name="Nedelnik J."/>
            <person name="Repkova J."/>
        </authorList>
    </citation>
    <scope>NUCLEOTIDE SEQUENCE [LARGE SCALE GENOMIC DNA]</scope>
    <source>
        <strain evidence="2">cv. 10/8</strain>
        <tissue evidence="1">Leaf</tissue>
    </source>
</reference>